<dbReference type="Proteomes" id="UP000805614">
    <property type="component" value="Unassembled WGS sequence"/>
</dbReference>
<dbReference type="CDD" id="cd04301">
    <property type="entry name" value="NAT_SF"/>
    <property type="match status" value="1"/>
</dbReference>
<organism evidence="2 3">
    <name type="scientific">Actinomadura alba</name>
    <dbReference type="NCBI Taxonomy" id="406431"/>
    <lineage>
        <taxon>Bacteria</taxon>
        <taxon>Bacillati</taxon>
        <taxon>Actinomycetota</taxon>
        <taxon>Actinomycetes</taxon>
        <taxon>Streptosporangiales</taxon>
        <taxon>Thermomonosporaceae</taxon>
        <taxon>Actinomadura</taxon>
    </lineage>
</organism>
<sequence>MLRAVREPNLREVDQRAFLKRLGSLLDVYTAAMKPPAEQLSGRYTIMERHSDYPAFRAFVFERRRVPVPLPRALGGRQPGWNVAGFAYGFRGVSGQWWHDVVHQALVDAGGKRHADSWLGDAFEVAELHVHPSYQGQGLGRRLLSALCAGRPEHTVVLSTLDRPDSPARRLYGSVGMTDLLREFEFPGGAQTYAIMGGPLPLAR</sequence>
<comment type="caution">
    <text evidence="2">The sequence shown here is derived from an EMBL/GenBank/DDBJ whole genome shotgun (WGS) entry which is preliminary data.</text>
</comment>
<dbReference type="PROSITE" id="PS51186">
    <property type="entry name" value="GNAT"/>
    <property type="match status" value="1"/>
</dbReference>
<dbReference type="SUPFAM" id="SSF55729">
    <property type="entry name" value="Acyl-CoA N-acyltransferases (Nat)"/>
    <property type="match status" value="1"/>
</dbReference>
<feature type="domain" description="N-acetyltransferase" evidence="1">
    <location>
        <begin position="8"/>
        <end position="201"/>
    </location>
</feature>
<protein>
    <submittedName>
        <fullName evidence="2">GNAT family N-acetyltransferase</fullName>
    </submittedName>
</protein>
<proteinExistence type="predicted"/>
<dbReference type="Pfam" id="PF13508">
    <property type="entry name" value="Acetyltransf_7"/>
    <property type="match status" value="1"/>
</dbReference>
<dbReference type="InterPro" id="IPR000182">
    <property type="entry name" value="GNAT_dom"/>
</dbReference>
<evidence type="ECO:0000259" key="1">
    <source>
        <dbReference type="PROSITE" id="PS51186"/>
    </source>
</evidence>
<evidence type="ECO:0000313" key="3">
    <source>
        <dbReference type="Proteomes" id="UP000805614"/>
    </source>
</evidence>
<keyword evidence="3" id="KW-1185">Reference proteome</keyword>
<accession>A0ABR7LLT3</accession>
<dbReference type="Gene3D" id="3.40.630.30">
    <property type="match status" value="1"/>
</dbReference>
<evidence type="ECO:0000313" key="2">
    <source>
        <dbReference type="EMBL" id="MBC6465432.1"/>
    </source>
</evidence>
<reference evidence="2 3" key="1">
    <citation type="submission" date="2020-06" db="EMBL/GenBank/DDBJ databases">
        <title>Actinomadura xiongansis sp. nov., isolated from soil of Baiyangdian.</title>
        <authorList>
            <person name="Zhang X."/>
        </authorList>
    </citation>
    <scope>NUCLEOTIDE SEQUENCE [LARGE SCALE GENOMIC DNA]</scope>
    <source>
        <strain evidence="2 3">HBUM206468</strain>
    </source>
</reference>
<dbReference type="EMBL" id="JABVEC010000004">
    <property type="protein sequence ID" value="MBC6465432.1"/>
    <property type="molecule type" value="Genomic_DNA"/>
</dbReference>
<gene>
    <name evidence="2" type="ORF">HKK74_07990</name>
</gene>
<name>A0ABR7LLT3_9ACTN</name>
<dbReference type="InterPro" id="IPR016181">
    <property type="entry name" value="Acyl_CoA_acyltransferase"/>
</dbReference>